<dbReference type="EMBL" id="MU275838">
    <property type="protein sequence ID" value="KAI0053839.1"/>
    <property type="molecule type" value="Genomic_DNA"/>
</dbReference>
<accession>A0ACB8SBG0</accession>
<keyword evidence="2" id="KW-1185">Reference proteome</keyword>
<evidence type="ECO:0000313" key="2">
    <source>
        <dbReference type="Proteomes" id="UP000814033"/>
    </source>
</evidence>
<reference evidence="1" key="2">
    <citation type="journal article" date="2022" name="New Phytol.">
        <title>Evolutionary transition to the ectomycorrhizal habit in the genomes of a hyperdiverse lineage of mushroom-forming fungi.</title>
        <authorList>
            <person name="Looney B."/>
            <person name="Miyauchi S."/>
            <person name="Morin E."/>
            <person name="Drula E."/>
            <person name="Courty P.E."/>
            <person name="Kohler A."/>
            <person name="Kuo A."/>
            <person name="LaButti K."/>
            <person name="Pangilinan J."/>
            <person name="Lipzen A."/>
            <person name="Riley R."/>
            <person name="Andreopoulos W."/>
            <person name="He G."/>
            <person name="Johnson J."/>
            <person name="Nolan M."/>
            <person name="Tritt A."/>
            <person name="Barry K.W."/>
            <person name="Grigoriev I.V."/>
            <person name="Nagy L.G."/>
            <person name="Hibbett D."/>
            <person name="Henrissat B."/>
            <person name="Matheny P.B."/>
            <person name="Labbe J."/>
            <person name="Martin F.M."/>
        </authorList>
    </citation>
    <scope>NUCLEOTIDE SEQUENCE</scope>
    <source>
        <strain evidence="1">FP105234-sp</strain>
    </source>
</reference>
<comment type="caution">
    <text evidence="1">The sequence shown here is derived from an EMBL/GenBank/DDBJ whole genome shotgun (WGS) entry which is preliminary data.</text>
</comment>
<protein>
    <submittedName>
        <fullName evidence="1">Uncharacterized protein</fullName>
    </submittedName>
</protein>
<proteinExistence type="predicted"/>
<gene>
    <name evidence="1" type="ORF">FA95DRAFT_1551602</name>
</gene>
<dbReference type="Proteomes" id="UP000814033">
    <property type="component" value="Unassembled WGS sequence"/>
</dbReference>
<organism evidence="1 2">
    <name type="scientific">Auriscalpium vulgare</name>
    <dbReference type="NCBI Taxonomy" id="40419"/>
    <lineage>
        <taxon>Eukaryota</taxon>
        <taxon>Fungi</taxon>
        <taxon>Dikarya</taxon>
        <taxon>Basidiomycota</taxon>
        <taxon>Agaricomycotina</taxon>
        <taxon>Agaricomycetes</taxon>
        <taxon>Russulales</taxon>
        <taxon>Auriscalpiaceae</taxon>
        <taxon>Auriscalpium</taxon>
    </lineage>
</organism>
<evidence type="ECO:0000313" key="1">
    <source>
        <dbReference type="EMBL" id="KAI0053839.1"/>
    </source>
</evidence>
<name>A0ACB8SBG0_9AGAM</name>
<sequence length="245" mass="26876">MANPRQRRKGRSSSHRAVQHSRRAKKLLKKQPAIRGPKVLGEAWDKHKTVRQNYAALGLAASLNPKTSGGVERVARNTEARAPADEDTNMTSSDSHAISQAAPRGGLSKGVGRILRDESGAITGVEIDDEEEERSNARCREELIEERASVLAPETMPWVTLGRAEGQEKERTEVVQALEKVSGVTAGTARYSSKSEVQYLRRLVGKHLDDVEGMARDRRLNTEQRTAGELRRAIRKAGGVAQLGV</sequence>
<reference evidence="1" key="1">
    <citation type="submission" date="2021-02" db="EMBL/GenBank/DDBJ databases">
        <authorList>
            <consortium name="DOE Joint Genome Institute"/>
            <person name="Ahrendt S."/>
            <person name="Looney B.P."/>
            <person name="Miyauchi S."/>
            <person name="Morin E."/>
            <person name="Drula E."/>
            <person name="Courty P.E."/>
            <person name="Chicoki N."/>
            <person name="Fauchery L."/>
            <person name="Kohler A."/>
            <person name="Kuo A."/>
            <person name="Labutti K."/>
            <person name="Pangilinan J."/>
            <person name="Lipzen A."/>
            <person name="Riley R."/>
            <person name="Andreopoulos W."/>
            <person name="He G."/>
            <person name="Johnson J."/>
            <person name="Barry K.W."/>
            <person name="Grigoriev I.V."/>
            <person name="Nagy L."/>
            <person name="Hibbett D."/>
            <person name="Henrissat B."/>
            <person name="Matheny P.B."/>
            <person name="Labbe J."/>
            <person name="Martin F."/>
        </authorList>
    </citation>
    <scope>NUCLEOTIDE SEQUENCE</scope>
    <source>
        <strain evidence="1">FP105234-sp</strain>
    </source>
</reference>